<dbReference type="SMART" id="SM00128">
    <property type="entry name" value="IPPc"/>
    <property type="match status" value="1"/>
</dbReference>
<feature type="compositionally biased region" description="Polar residues" evidence="14">
    <location>
        <begin position="990"/>
        <end position="1000"/>
    </location>
</feature>
<dbReference type="CTD" id="3635"/>
<dbReference type="PROSITE" id="PS50001">
    <property type="entry name" value="SH2"/>
    <property type="match status" value="1"/>
</dbReference>
<dbReference type="InterPro" id="IPR036860">
    <property type="entry name" value="SH2_dom_sf"/>
</dbReference>
<dbReference type="GO" id="GO:0005829">
    <property type="term" value="C:cytosol"/>
    <property type="evidence" value="ECO:0007669"/>
    <property type="project" value="TreeGrafter"/>
</dbReference>
<evidence type="ECO:0000256" key="11">
    <source>
        <dbReference type="ARBA" id="ARBA00023136"/>
    </source>
</evidence>
<dbReference type="GO" id="GO:0045659">
    <property type="term" value="P:negative regulation of neutrophil differentiation"/>
    <property type="evidence" value="ECO:0007669"/>
    <property type="project" value="TreeGrafter"/>
</dbReference>
<feature type="region of interest" description="Disordered" evidence="14">
    <location>
        <begin position="903"/>
        <end position="924"/>
    </location>
</feature>
<dbReference type="GO" id="GO:0034485">
    <property type="term" value="F:phosphatidylinositol-3,4,5-trisphosphate 5-phosphatase activity"/>
    <property type="evidence" value="ECO:0007669"/>
    <property type="project" value="UniProtKB-EC"/>
</dbReference>
<evidence type="ECO:0000256" key="9">
    <source>
        <dbReference type="ARBA" id="ARBA00022889"/>
    </source>
</evidence>
<dbReference type="Gene3D" id="3.30.505.10">
    <property type="entry name" value="SH2 domain"/>
    <property type="match status" value="1"/>
</dbReference>
<keyword evidence="7" id="KW-0378">Hydrolase</keyword>
<dbReference type="InterPro" id="IPR057510">
    <property type="entry name" value="C2_SHIP1-2_first"/>
</dbReference>
<dbReference type="GO" id="GO:0005856">
    <property type="term" value="C:cytoskeleton"/>
    <property type="evidence" value="ECO:0007669"/>
    <property type="project" value="UniProtKB-SubCell"/>
</dbReference>
<keyword evidence="6" id="KW-0597">Phosphoprotein</keyword>
<dbReference type="GO" id="GO:0046856">
    <property type="term" value="P:phosphatidylinositol dephosphorylation"/>
    <property type="evidence" value="ECO:0007669"/>
    <property type="project" value="InterPro"/>
</dbReference>
<dbReference type="GO" id="GO:0009968">
    <property type="term" value="P:negative regulation of signal transduction"/>
    <property type="evidence" value="ECO:0007669"/>
    <property type="project" value="TreeGrafter"/>
</dbReference>
<evidence type="ECO:0000256" key="3">
    <source>
        <dbReference type="ARBA" id="ARBA00008734"/>
    </source>
</evidence>
<accession>A0A3Q2P8W8</accession>
<feature type="domain" description="SH2" evidence="15">
    <location>
        <begin position="7"/>
        <end position="103"/>
    </location>
</feature>
<evidence type="ECO:0000256" key="12">
    <source>
        <dbReference type="ARBA" id="ARBA00023212"/>
    </source>
</evidence>
<dbReference type="Pfam" id="PF22669">
    <property type="entry name" value="Exo_endo_phos2"/>
    <property type="match status" value="1"/>
</dbReference>
<reference evidence="16" key="1">
    <citation type="submission" date="2025-08" db="UniProtKB">
        <authorList>
            <consortium name="Ensembl"/>
        </authorList>
    </citation>
    <scope>IDENTIFICATION</scope>
</reference>
<dbReference type="InterPro" id="IPR036691">
    <property type="entry name" value="Endo/exonu/phosph_ase_sf"/>
</dbReference>
<dbReference type="GO" id="GO:0002376">
    <property type="term" value="P:immune system process"/>
    <property type="evidence" value="ECO:0007669"/>
    <property type="project" value="UniProtKB-KW"/>
</dbReference>
<dbReference type="SUPFAM" id="SSF56219">
    <property type="entry name" value="DNase I-like"/>
    <property type="match status" value="1"/>
</dbReference>
<dbReference type="Pfam" id="PF00017">
    <property type="entry name" value="SH2"/>
    <property type="match status" value="1"/>
</dbReference>
<dbReference type="InterPro" id="IPR000300">
    <property type="entry name" value="IPPc"/>
</dbReference>
<evidence type="ECO:0000313" key="16">
    <source>
        <dbReference type="Ensembl" id="ENSFHEP00000008315.1"/>
    </source>
</evidence>
<feature type="region of interest" description="Disordered" evidence="14">
    <location>
        <begin position="950"/>
        <end position="1085"/>
    </location>
</feature>
<dbReference type="SMART" id="SM00252">
    <property type="entry name" value="SH2"/>
    <property type="match status" value="1"/>
</dbReference>
<protein>
    <recommendedName>
        <fullName evidence="4">phosphatidylinositol-3,4,5-trisphosphate 5-phosphatase</fullName>
        <ecNumber evidence="4">3.1.3.86</ecNumber>
    </recommendedName>
</protein>
<dbReference type="Pfam" id="PF24147">
    <property type="entry name" value="C2_SHIP1-2_2nd"/>
    <property type="match status" value="1"/>
</dbReference>
<dbReference type="GO" id="GO:0045579">
    <property type="term" value="P:positive regulation of B cell differentiation"/>
    <property type="evidence" value="ECO:0007669"/>
    <property type="project" value="TreeGrafter"/>
</dbReference>
<dbReference type="Proteomes" id="UP000265000">
    <property type="component" value="Unplaced"/>
</dbReference>
<keyword evidence="17" id="KW-1185">Reference proteome</keyword>
<dbReference type="GO" id="GO:0016020">
    <property type="term" value="C:membrane"/>
    <property type="evidence" value="ECO:0007669"/>
    <property type="project" value="UniProtKB-SubCell"/>
</dbReference>
<keyword evidence="12" id="KW-0206">Cytoskeleton</keyword>
<evidence type="ECO:0000256" key="14">
    <source>
        <dbReference type="SAM" id="MobiDB-lite"/>
    </source>
</evidence>
<evidence type="ECO:0000256" key="2">
    <source>
        <dbReference type="ARBA" id="ARBA00004245"/>
    </source>
</evidence>
<dbReference type="STRING" id="8078.ENSFHEP00000008315"/>
<dbReference type="Ensembl" id="ENSFHET00000002339.1">
    <property type="protein sequence ID" value="ENSFHEP00000008315.1"/>
    <property type="gene ID" value="ENSFHEG00000009590.1"/>
</dbReference>
<keyword evidence="10 13" id="KW-0727">SH2 domain</keyword>
<dbReference type="InterPro" id="IPR057509">
    <property type="entry name" value="C2_SHIP1-2_2nd"/>
</dbReference>
<organism evidence="16 17">
    <name type="scientific">Fundulus heteroclitus</name>
    <name type="common">Killifish</name>
    <name type="synonym">Mummichog</name>
    <dbReference type="NCBI Taxonomy" id="8078"/>
    <lineage>
        <taxon>Eukaryota</taxon>
        <taxon>Metazoa</taxon>
        <taxon>Chordata</taxon>
        <taxon>Craniata</taxon>
        <taxon>Vertebrata</taxon>
        <taxon>Euteleostomi</taxon>
        <taxon>Actinopterygii</taxon>
        <taxon>Neopterygii</taxon>
        <taxon>Teleostei</taxon>
        <taxon>Neoteleostei</taxon>
        <taxon>Acanthomorphata</taxon>
        <taxon>Ovalentaria</taxon>
        <taxon>Atherinomorphae</taxon>
        <taxon>Cyprinodontiformes</taxon>
        <taxon>Fundulidae</taxon>
        <taxon>Fundulus</taxon>
    </lineage>
</organism>
<dbReference type="PANTHER" id="PTHR46051:SF3">
    <property type="entry name" value="PHOSPHATIDYLINOSITOL 3,4,5-TRISPHOSPHATE 5-PHOSPHATASE 1"/>
    <property type="match status" value="1"/>
</dbReference>
<feature type="region of interest" description="Disordered" evidence="14">
    <location>
        <begin position="104"/>
        <end position="142"/>
    </location>
</feature>
<dbReference type="InterPro" id="IPR000980">
    <property type="entry name" value="SH2"/>
</dbReference>
<evidence type="ECO:0000256" key="1">
    <source>
        <dbReference type="ARBA" id="ARBA00004170"/>
    </source>
</evidence>
<keyword evidence="5" id="KW-0963">Cytoplasm</keyword>
<dbReference type="GeneTree" id="ENSGT00940000156202"/>
<reference evidence="16" key="2">
    <citation type="submission" date="2025-09" db="UniProtKB">
        <authorList>
            <consortium name="Ensembl"/>
        </authorList>
    </citation>
    <scope>IDENTIFICATION</scope>
</reference>
<dbReference type="SUPFAM" id="SSF55550">
    <property type="entry name" value="SH2 domain"/>
    <property type="match status" value="1"/>
</dbReference>
<dbReference type="GO" id="GO:0045779">
    <property type="term" value="P:negative regulation of bone resorption"/>
    <property type="evidence" value="ECO:0007669"/>
    <property type="project" value="TreeGrafter"/>
</dbReference>
<dbReference type="EC" id="3.1.3.86" evidence="4"/>
<evidence type="ECO:0000256" key="6">
    <source>
        <dbReference type="ARBA" id="ARBA00022553"/>
    </source>
</evidence>
<evidence type="ECO:0000256" key="13">
    <source>
        <dbReference type="PROSITE-ProRule" id="PRU00191"/>
    </source>
</evidence>
<dbReference type="PANTHER" id="PTHR46051">
    <property type="entry name" value="SH2 DOMAIN-CONTAINING PROTEIN"/>
    <property type="match status" value="1"/>
</dbReference>
<evidence type="ECO:0000259" key="15">
    <source>
        <dbReference type="PROSITE" id="PS50001"/>
    </source>
</evidence>
<sequence>MPSHQPWYHNNITRSKAEDLLSKAARDGSFLIRDSESVQGAYALCVLYQNCVYTYRILPNEDKKLSVQASEGVPIRFFAMLPELVEAYYSPNMGLVTHLQYPVQREEEVEEEPEPNSHPPQLPPRNFMADAKESESKTSEQATKSLSDMYLMRLQHIDLSTLSEEHQMAVQEYFRTSIFLDAEQAQNGNPNLPGLKKLITAVCKNLNSEISRILPALELFHRTLDQQLSPGIGPKQILADSGQSVSYRLEQLTKLLYSIEEKAKSSVFDAVGYDGGHRKSLIPIVSFEVKQESLGISTKMVLKVDVESGKLYFKKSKDGPEDKYYVHNKILQLVKSQKMHAKLVIVVETEKEKILRKEFVFDDTKKREGFCQLLQQMKTKHSEKPEPDMITVFVGTWNMGNAGPPSNIDSWFHCKGLGKTRDDTADHIPHDVYVIGTQEDPLSDREWSDTLKNVLRKITNISFKQVAIHTLWSIRIIVLAKPEHENRISHVFSDSVKTGIANTLGNKGAVGVSFMFNGTSFGFVNSHLTSGSEKKIRRNQNYTNILRFLNLGDKKLNPFDITHRFTHLLWLGDLNYRVELPSSEAENIVTKIKQQQYQELLSKDQLSIEKNEGKVFLHFEEEEITFPPTYRFERDTREKYAYTKAKATGTKYNLPSWCDRVLRKSYPLVHVVCQAYGCTNDIMTSDHSPVFASFEVGVASQFVSKQDLNSAPQGGIQIMNCVAILLTKSKTRFFIEFHSSCLEKTVKTSEGENTEQCDRSIKVWFGNKVELTPIISDPEYLLDQHILICVKSTDCDESYGEGCVALRAAQFCYRDFQITLTHHGEKTGTLTGGIQLRTSEFKPTEKLYDFIKIERDDAAPSKGKGGDKSSVAQAHDISNPSYMGVSFKSGGATDRGWSYSMAPKNVPGGAQGGRESKKPSYDLSVRSPTAMNYAASEDEKLSEMLDNPLYGSMVKSHGQAKDQGHPQPDILTPTPDGDCDRPPLPMPRNRSFTSSENRAQPQLPISLYPPGHKKPVVPSRSDGGLVQNRPPLPSKSRPEPQAPKPRDYRDTSEFPGKQRVPTRPGPLLPNKDAHPEFPKTGRPVN</sequence>
<name>A0A3Q2P8W8_FUNHE</name>
<comment type="similarity">
    <text evidence="3">Belongs to the inositol 1,4,5-trisphosphate 5-phosphatase family.</text>
</comment>
<dbReference type="GO" id="GO:0007155">
    <property type="term" value="P:cell adhesion"/>
    <property type="evidence" value="ECO:0007669"/>
    <property type="project" value="UniProtKB-KW"/>
</dbReference>
<dbReference type="GO" id="GO:0050776">
    <property type="term" value="P:regulation of immune response"/>
    <property type="evidence" value="ECO:0007669"/>
    <property type="project" value="TreeGrafter"/>
</dbReference>
<dbReference type="FunFam" id="3.60.10.10:FF:000005">
    <property type="entry name" value="phosphatidylinositol 3,4,5-trisphosphate 5-phosphatase 1"/>
    <property type="match status" value="1"/>
</dbReference>
<dbReference type="AlphaFoldDB" id="A0A3Q2P8W8"/>
<evidence type="ECO:0000256" key="4">
    <source>
        <dbReference type="ARBA" id="ARBA00012981"/>
    </source>
</evidence>
<evidence type="ECO:0000256" key="10">
    <source>
        <dbReference type="ARBA" id="ARBA00022999"/>
    </source>
</evidence>
<keyword evidence="9" id="KW-0130">Cell adhesion</keyword>
<evidence type="ECO:0000256" key="8">
    <source>
        <dbReference type="ARBA" id="ARBA00022859"/>
    </source>
</evidence>
<dbReference type="OrthoDB" id="7862313at2759"/>
<dbReference type="GeneID" id="105925370"/>
<dbReference type="Pfam" id="PF24150">
    <property type="entry name" value="C2_SHIP1-2_first"/>
    <property type="match status" value="1"/>
</dbReference>
<dbReference type="PRINTS" id="PR00401">
    <property type="entry name" value="SH2DOMAIN"/>
</dbReference>
<dbReference type="FunFam" id="3.30.505.10:FF:000035">
    <property type="entry name" value="phosphatidylinositol 3,4,5-trisphosphate 5-phosphatase 1"/>
    <property type="match status" value="1"/>
</dbReference>
<dbReference type="Gene3D" id="3.60.10.10">
    <property type="entry name" value="Endonuclease/exonuclease/phosphatase"/>
    <property type="match status" value="1"/>
</dbReference>
<comment type="subcellular location">
    <subcellularLocation>
        <location evidence="2">Cytoplasm</location>
        <location evidence="2">Cytoskeleton</location>
    </subcellularLocation>
    <subcellularLocation>
        <location evidence="1">Membrane</location>
        <topology evidence="1">Peripheral membrane protein</topology>
    </subcellularLocation>
</comment>
<keyword evidence="11" id="KW-0472">Membrane</keyword>
<dbReference type="CDD" id="cd10343">
    <property type="entry name" value="SH2_SHIP"/>
    <property type="match status" value="1"/>
</dbReference>
<evidence type="ECO:0000256" key="5">
    <source>
        <dbReference type="ARBA" id="ARBA00022490"/>
    </source>
</evidence>
<proteinExistence type="inferred from homology"/>
<evidence type="ECO:0000313" key="17">
    <source>
        <dbReference type="Proteomes" id="UP000265000"/>
    </source>
</evidence>
<evidence type="ECO:0000256" key="7">
    <source>
        <dbReference type="ARBA" id="ARBA00022801"/>
    </source>
</evidence>
<keyword evidence="8" id="KW-0391">Immunity</keyword>